<dbReference type="PANTHER" id="PTHR34145:SF65">
    <property type="entry name" value="FBD DOMAIN-CONTAINING PROTEIN"/>
    <property type="match status" value="1"/>
</dbReference>
<dbReference type="OrthoDB" id="672536at2759"/>
<dbReference type="EMBL" id="JACEFO010002056">
    <property type="protein sequence ID" value="KAF8687397.1"/>
    <property type="molecule type" value="Genomic_DNA"/>
</dbReference>
<dbReference type="InterPro" id="IPR036047">
    <property type="entry name" value="F-box-like_dom_sf"/>
</dbReference>
<name>A0A835EFG6_9POAL</name>
<feature type="domain" description="F-box" evidence="2">
    <location>
        <begin position="23"/>
        <end position="67"/>
    </location>
</feature>
<evidence type="ECO:0000313" key="4">
    <source>
        <dbReference type="Proteomes" id="UP000636709"/>
    </source>
</evidence>
<dbReference type="PANTHER" id="PTHR34145">
    <property type="entry name" value="OS02G0105600 PROTEIN"/>
    <property type="match status" value="1"/>
</dbReference>
<dbReference type="SUPFAM" id="SSF81383">
    <property type="entry name" value="F-box domain"/>
    <property type="match status" value="1"/>
</dbReference>
<comment type="caution">
    <text evidence="3">The sequence shown here is derived from an EMBL/GenBank/DDBJ whole genome shotgun (WGS) entry which is preliminary data.</text>
</comment>
<dbReference type="InterPro" id="IPR055357">
    <property type="entry name" value="LRR_At1g61320_AtMIF1"/>
</dbReference>
<dbReference type="InterPro" id="IPR032675">
    <property type="entry name" value="LRR_dom_sf"/>
</dbReference>
<accession>A0A835EFG6</accession>
<dbReference type="InterPro" id="IPR053781">
    <property type="entry name" value="F-box_AtFBL13-like"/>
</dbReference>
<feature type="compositionally biased region" description="Gly residues" evidence="1">
    <location>
        <begin position="1"/>
        <end position="11"/>
    </location>
</feature>
<dbReference type="SUPFAM" id="SSF52047">
    <property type="entry name" value="RNI-like"/>
    <property type="match status" value="1"/>
</dbReference>
<sequence>MAINSCGGGGAKRQRGDERGVSADRISALPDELRQRILTGLPFKDAIRTGVLARGWRNLWKSRWPHRASVEVHLGSRDDPQGELDALPRPCRRLDRFSLVVDTTKFKSTELRGFTDYAAECRVEDLHVDLQKSTLKILNLHLPLSSPLLARLSLRGIGVTSSMYYLNAQPFRALEVIRLDSVDISQVGFKNMMALCPSLHTLELRHSNCDCFFYRPDSKGKRSRLVMPPNLKTVKVAYCRGHASLNLVPVPSLSSFWYIGDFVSKPFSLPEDAKLIDLYIRIVGEIPFVCNLSRALPIDLSGLTVLTICSNALKIAPSLAIEACPNLSNLQSLKELQLILSRTDTKTLDNIYVFLRASHCHNLERLFVQLPDITHWSLEDLGEKDGPPEHGLRNLRMVKVMRFNWHRFEVQLVSSLLRKASSLHKLLLVSPSVTLPHVLGIQEADIAPLQKALSSGLIMILSKSNDRLTRPFHS</sequence>
<evidence type="ECO:0000313" key="3">
    <source>
        <dbReference type="EMBL" id="KAF8687397.1"/>
    </source>
</evidence>
<dbReference type="InterPro" id="IPR001810">
    <property type="entry name" value="F-box_dom"/>
</dbReference>
<dbReference type="InterPro" id="IPR053772">
    <property type="entry name" value="At1g61320/At1g61330-like"/>
</dbReference>
<reference evidence="3" key="1">
    <citation type="submission" date="2020-07" db="EMBL/GenBank/DDBJ databases">
        <title>Genome sequence and genetic diversity analysis of an under-domesticated orphan crop, white fonio (Digitaria exilis).</title>
        <authorList>
            <person name="Bennetzen J.L."/>
            <person name="Chen S."/>
            <person name="Ma X."/>
            <person name="Wang X."/>
            <person name="Yssel A.E.J."/>
            <person name="Chaluvadi S.R."/>
            <person name="Johnson M."/>
            <person name="Gangashetty P."/>
            <person name="Hamidou F."/>
            <person name="Sanogo M.D."/>
            <person name="Zwaenepoel A."/>
            <person name="Wallace J."/>
            <person name="Van De Peer Y."/>
            <person name="Van Deynze A."/>
        </authorList>
    </citation>
    <scope>NUCLEOTIDE SEQUENCE</scope>
    <source>
        <tissue evidence="3">Leaves</tissue>
    </source>
</reference>
<keyword evidence="4" id="KW-1185">Reference proteome</keyword>
<dbReference type="Pfam" id="PF00646">
    <property type="entry name" value="F-box"/>
    <property type="match status" value="1"/>
</dbReference>
<feature type="region of interest" description="Disordered" evidence="1">
    <location>
        <begin position="1"/>
        <end position="23"/>
    </location>
</feature>
<proteinExistence type="predicted"/>
<dbReference type="Proteomes" id="UP000636709">
    <property type="component" value="Unassembled WGS sequence"/>
</dbReference>
<gene>
    <name evidence="3" type="ORF">HU200_043087</name>
</gene>
<dbReference type="PROSITE" id="PS50181">
    <property type="entry name" value="FBOX"/>
    <property type="match status" value="1"/>
</dbReference>
<dbReference type="Gene3D" id="3.80.10.10">
    <property type="entry name" value="Ribonuclease Inhibitor"/>
    <property type="match status" value="1"/>
</dbReference>
<dbReference type="CDD" id="cd22160">
    <property type="entry name" value="F-box_AtFBL13-like"/>
    <property type="match status" value="1"/>
</dbReference>
<dbReference type="AlphaFoldDB" id="A0A835EFG6"/>
<protein>
    <recommendedName>
        <fullName evidence="2">F-box domain-containing protein</fullName>
    </recommendedName>
</protein>
<dbReference type="Pfam" id="PF23622">
    <property type="entry name" value="LRR_At1g61320_AtMIF1"/>
    <property type="match status" value="1"/>
</dbReference>
<organism evidence="3 4">
    <name type="scientific">Digitaria exilis</name>
    <dbReference type="NCBI Taxonomy" id="1010633"/>
    <lineage>
        <taxon>Eukaryota</taxon>
        <taxon>Viridiplantae</taxon>
        <taxon>Streptophyta</taxon>
        <taxon>Embryophyta</taxon>
        <taxon>Tracheophyta</taxon>
        <taxon>Spermatophyta</taxon>
        <taxon>Magnoliopsida</taxon>
        <taxon>Liliopsida</taxon>
        <taxon>Poales</taxon>
        <taxon>Poaceae</taxon>
        <taxon>PACMAD clade</taxon>
        <taxon>Panicoideae</taxon>
        <taxon>Panicodae</taxon>
        <taxon>Paniceae</taxon>
        <taxon>Anthephorinae</taxon>
        <taxon>Digitaria</taxon>
    </lineage>
</organism>
<evidence type="ECO:0000259" key="2">
    <source>
        <dbReference type="PROSITE" id="PS50181"/>
    </source>
</evidence>
<evidence type="ECO:0000256" key="1">
    <source>
        <dbReference type="SAM" id="MobiDB-lite"/>
    </source>
</evidence>